<dbReference type="Pfam" id="PF07497">
    <property type="entry name" value="Rho_RNA_bind"/>
    <property type="match status" value="1"/>
</dbReference>
<evidence type="ECO:0000256" key="2">
    <source>
        <dbReference type="ARBA" id="ARBA00022801"/>
    </source>
</evidence>
<evidence type="ECO:0000313" key="10">
    <source>
        <dbReference type="EMBL" id="KKT86244.1"/>
    </source>
</evidence>
<proteinExistence type="inferred from homology"/>
<sequence>MATKAKIAVIKSIPAVEVSVPKPFVVPPSQAFRPIFQPRFGTRPAYVRTPQEPVITEEVTGILEMTSVDGRGILRQGFRPGENDVLIPSMVSRLAKLRAGDVVTGLARRPKETEPYWTMVQVTKVNGEEPAKMFDRFKFEKGIPIYPYEKLKLETGKEILSTRLIDLCAPIGRGQRGIIVSPPKAGKTTIIKEIASGIATNYPEIHIMAVLVGERPEEVTDISRHILAVTKESVMPGETAASNFDEKAEDQTKVAEMALERAKRLVELGKDVVILLDSVTRLARAYNLAIPTSGRTLSGGFDPAALYPPKKFFGAARKIEGGGSLTIIGTALTDTGSRMDDLVYEEFKGTGNMELHLDRRLAERRIYPAIDVMRSGTRRDDLLFDSVEYQSIVLMRRMLDMLGDNERTEVISGRIARTKSNKEFLATLKDGG</sequence>
<evidence type="ECO:0000256" key="8">
    <source>
        <dbReference type="PROSITE-ProRule" id="PRU01203"/>
    </source>
</evidence>
<keyword evidence="6 7" id="KW-0804">Transcription</keyword>
<dbReference type="GO" id="GO:0016787">
    <property type="term" value="F:hydrolase activity"/>
    <property type="evidence" value="ECO:0007669"/>
    <property type="project" value="UniProtKB-KW"/>
</dbReference>
<dbReference type="PANTHER" id="PTHR46425">
    <property type="entry name" value="TRANSCRIPTION TERMINATION FACTOR RHO"/>
    <property type="match status" value="1"/>
</dbReference>
<evidence type="ECO:0000256" key="1">
    <source>
        <dbReference type="ARBA" id="ARBA00022472"/>
    </source>
</evidence>
<evidence type="ECO:0000256" key="6">
    <source>
        <dbReference type="ARBA" id="ARBA00023163"/>
    </source>
</evidence>
<dbReference type="SMART" id="SM00382">
    <property type="entry name" value="AAA"/>
    <property type="match status" value="1"/>
</dbReference>
<dbReference type="EMBL" id="LCJW01000014">
    <property type="protein sequence ID" value="KKT86244.1"/>
    <property type="molecule type" value="Genomic_DNA"/>
</dbReference>
<keyword evidence="4 7" id="KW-0694">RNA-binding</keyword>
<keyword evidence="3 7" id="KW-0347">Helicase</keyword>
<keyword evidence="7" id="KW-0067">ATP-binding</keyword>
<feature type="binding site" evidence="7">
    <location>
        <begin position="172"/>
        <end position="177"/>
    </location>
    <ligand>
        <name>ATP</name>
        <dbReference type="ChEBI" id="CHEBI:30616"/>
    </ligand>
</feature>
<accession>A0A0G1NPX3</accession>
<dbReference type="PROSITE" id="PS51856">
    <property type="entry name" value="RHO_RNA_BD"/>
    <property type="match status" value="1"/>
</dbReference>
<dbReference type="GO" id="GO:0005524">
    <property type="term" value="F:ATP binding"/>
    <property type="evidence" value="ECO:0007669"/>
    <property type="project" value="UniProtKB-UniRule"/>
</dbReference>
<dbReference type="Gene3D" id="2.40.50.140">
    <property type="entry name" value="Nucleic acid-binding proteins"/>
    <property type="match status" value="1"/>
</dbReference>
<dbReference type="InterPro" id="IPR011113">
    <property type="entry name" value="Rho_RNA-bd"/>
</dbReference>
<keyword evidence="5 7" id="KW-0805">Transcription regulation</keyword>
<comment type="subunit">
    <text evidence="7">Homohexamer. The homohexamer assembles into an open ring structure.</text>
</comment>
<dbReference type="Pfam" id="PF00006">
    <property type="entry name" value="ATP-synt_ab"/>
    <property type="match status" value="1"/>
</dbReference>
<comment type="caution">
    <text evidence="10">The sequence shown here is derived from an EMBL/GenBank/DDBJ whole genome shotgun (WGS) entry which is preliminary data.</text>
</comment>
<keyword evidence="1 7" id="KW-0806">Transcription termination</keyword>
<evidence type="ECO:0000313" key="11">
    <source>
        <dbReference type="Proteomes" id="UP000034797"/>
    </source>
</evidence>
<comment type="function">
    <text evidence="7">Facilitates transcription termination by a mechanism that involves Rho binding to the nascent RNA, activation of Rho's RNA-dependent ATPase activity, and release of the mRNA from the DNA template.</text>
</comment>
<keyword evidence="7" id="KW-0547">Nucleotide-binding</keyword>
<keyword evidence="2 7" id="KW-0378">Hydrolase</keyword>
<dbReference type="PATRIC" id="fig|1618380.3.peg.228"/>
<dbReference type="Proteomes" id="UP000034797">
    <property type="component" value="Unassembled WGS sequence"/>
</dbReference>
<dbReference type="InterPro" id="IPR012340">
    <property type="entry name" value="NA-bd_OB-fold"/>
</dbReference>
<dbReference type="PANTHER" id="PTHR46425:SF1">
    <property type="entry name" value="TRANSCRIPTION TERMINATION FACTOR RHO"/>
    <property type="match status" value="1"/>
</dbReference>
<evidence type="ECO:0000256" key="3">
    <source>
        <dbReference type="ARBA" id="ARBA00022806"/>
    </source>
</evidence>
<dbReference type="EC" id="3.6.4.-" evidence="7"/>
<feature type="domain" description="Rho RNA-BD" evidence="9">
    <location>
        <begin position="56"/>
        <end position="129"/>
    </location>
</feature>
<dbReference type="NCBIfam" id="NF006886">
    <property type="entry name" value="PRK09376.1"/>
    <property type="match status" value="1"/>
</dbReference>
<dbReference type="GO" id="GO:0006353">
    <property type="term" value="P:DNA-templated transcription termination"/>
    <property type="evidence" value="ECO:0007669"/>
    <property type="project" value="UniProtKB-UniRule"/>
</dbReference>
<dbReference type="AlphaFoldDB" id="A0A0G1NPX3"/>
<dbReference type="Gene3D" id="3.40.50.300">
    <property type="entry name" value="P-loop containing nucleotide triphosphate hydrolases"/>
    <property type="match status" value="1"/>
</dbReference>
<dbReference type="HAMAP" id="MF_01884">
    <property type="entry name" value="Rho"/>
    <property type="match status" value="1"/>
</dbReference>
<organism evidence="10 11">
    <name type="scientific">Candidatus Collierbacteria bacterium GW2011_GWA2_44_99</name>
    <dbReference type="NCBI Taxonomy" id="1618380"/>
    <lineage>
        <taxon>Bacteria</taxon>
        <taxon>Candidatus Collieribacteriota</taxon>
    </lineage>
</organism>
<comment type="similarity">
    <text evidence="7 8">Belongs to the Rho family.</text>
</comment>
<evidence type="ECO:0000259" key="9">
    <source>
        <dbReference type="PROSITE" id="PS51856"/>
    </source>
</evidence>
<evidence type="ECO:0000256" key="5">
    <source>
        <dbReference type="ARBA" id="ARBA00023015"/>
    </source>
</evidence>
<name>A0A0G1NPX3_9BACT</name>
<dbReference type="SUPFAM" id="SSF52540">
    <property type="entry name" value="P-loop containing nucleoside triphosphate hydrolases"/>
    <property type="match status" value="1"/>
</dbReference>
<comment type="caution">
    <text evidence="7">Lacks conserved residue(s) required for the propagation of feature annotation.</text>
</comment>
<dbReference type="GO" id="GO:0008186">
    <property type="term" value="F:ATP-dependent activity, acting on RNA"/>
    <property type="evidence" value="ECO:0007669"/>
    <property type="project" value="InterPro"/>
</dbReference>
<protein>
    <recommendedName>
        <fullName evidence="7">Transcription termination factor Rho</fullName>
        <ecNumber evidence="7">3.6.4.-</ecNumber>
    </recommendedName>
    <alternativeName>
        <fullName evidence="7">ATP-dependent helicase Rho</fullName>
    </alternativeName>
</protein>
<dbReference type="GO" id="GO:0003723">
    <property type="term" value="F:RNA binding"/>
    <property type="evidence" value="ECO:0007669"/>
    <property type="project" value="UniProtKB-UniRule"/>
</dbReference>
<dbReference type="InterPro" id="IPR004665">
    <property type="entry name" value="Term_rho"/>
</dbReference>
<feature type="binding site" evidence="7">
    <location>
        <position position="215"/>
    </location>
    <ligand>
        <name>ATP</name>
        <dbReference type="ChEBI" id="CHEBI:30616"/>
    </ligand>
</feature>
<dbReference type="InterPro" id="IPR027417">
    <property type="entry name" value="P-loop_NTPase"/>
</dbReference>
<dbReference type="GO" id="GO:0004386">
    <property type="term" value="F:helicase activity"/>
    <property type="evidence" value="ECO:0007669"/>
    <property type="project" value="UniProtKB-UniRule"/>
</dbReference>
<reference evidence="10 11" key="1">
    <citation type="journal article" date="2015" name="Nature">
        <title>rRNA introns, odd ribosomes, and small enigmatic genomes across a large radiation of phyla.</title>
        <authorList>
            <person name="Brown C.T."/>
            <person name="Hug L.A."/>
            <person name="Thomas B.C."/>
            <person name="Sharon I."/>
            <person name="Castelle C.J."/>
            <person name="Singh A."/>
            <person name="Wilkins M.J."/>
            <person name="Williams K.H."/>
            <person name="Banfield J.F."/>
        </authorList>
    </citation>
    <scope>NUCLEOTIDE SEQUENCE [LARGE SCALE GENOMIC DNA]</scope>
</reference>
<dbReference type="InterPro" id="IPR000194">
    <property type="entry name" value="ATPase_F1/V1/A1_a/bsu_nucl-bd"/>
</dbReference>
<dbReference type="InterPro" id="IPR003593">
    <property type="entry name" value="AAA+_ATPase"/>
</dbReference>
<gene>
    <name evidence="7" type="primary">rho</name>
    <name evidence="10" type="ORF">UW84_C0014G0001</name>
</gene>
<evidence type="ECO:0000256" key="4">
    <source>
        <dbReference type="ARBA" id="ARBA00022884"/>
    </source>
</evidence>
<feature type="binding site" evidence="7">
    <location>
        <begin position="184"/>
        <end position="189"/>
    </location>
    <ligand>
        <name>ATP</name>
        <dbReference type="ChEBI" id="CHEBI:30616"/>
    </ligand>
</feature>
<dbReference type="SUPFAM" id="SSF50249">
    <property type="entry name" value="Nucleic acid-binding proteins"/>
    <property type="match status" value="1"/>
</dbReference>
<evidence type="ECO:0000256" key="7">
    <source>
        <dbReference type="HAMAP-Rule" id="MF_01884"/>
    </source>
</evidence>